<evidence type="ECO:0000313" key="5">
    <source>
        <dbReference type="Proteomes" id="UP000217301"/>
    </source>
</evidence>
<evidence type="ECO:0000313" key="3">
    <source>
        <dbReference type="EMBL" id="ATA85227.1"/>
    </source>
</evidence>
<sequence>MKTHILLISGLLLTALGGCTKDKPEDVDLSVTADKTQVRVGDPVTFTIHHNVNALAIYTGDEGHDYLKSIDNVLKGKTSEELQGKNYRPTDPDVKPYKVDFTSTQVGSTTLADGAFEVRNANSGNNLVGSQAEVVTDATIGKNVVKVNAKHPNWWYEALRLNVNTKVGSDKKMTLRMKFATTTLKSANDESEHPEETKFPIVIRLGGIAEGETAVTFKDDTVWDLFVTPKTEYTDYTFDIGRTIAAWESAVNKKMATLSYIQILFTTVGANIGYIGDYFVESAKFGSIDYKAFDTGKGITITDNSGVTKYTHKYDKAGTYEVVVVGSSSGFKSYSKDGYKTDVGAVSANEYKYNNEYRTIKITVTP</sequence>
<keyword evidence="5" id="KW-1185">Reference proteome</keyword>
<dbReference type="eggNOG" id="ENOG5033SNZ">
    <property type="taxonomic scope" value="Bacteria"/>
</dbReference>
<name>A0A250F1K2_CAPSP</name>
<evidence type="ECO:0000313" key="2">
    <source>
        <dbReference type="EMBL" id="ATA79034.1"/>
    </source>
</evidence>
<reference evidence="4 7" key="3">
    <citation type="submission" date="2018-06" db="EMBL/GenBank/DDBJ databases">
        <authorList>
            <consortium name="Pathogen Informatics"/>
            <person name="Doyle S."/>
        </authorList>
    </citation>
    <scope>NUCLEOTIDE SEQUENCE [LARGE SCALE GENOMIC DNA]</scope>
    <source>
        <strain evidence="4 7">NCTC11653</strain>
    </source>
</reference>
<evidence type="ECO:0000313" key="4">
    <source>
        <dbReference type="EMBL" id="SQA74676.1"/>
    </source>
</evidence>
<reference evidence="2" key="1">
    <citation type="journal article" date="2017" name="Genome Announc.">
        <title>Twelve Complete Reference Genomes of Clinical Isolates in the Capnocytophaga Genus.</title>
        <authorList>
            <person name="Villarma A."/>
            <person name="Gulvik C.A."/>
            <person name="Rowe L.A."/>
            <person name="Sheth M."/>
            <person name="Juieng P."/>
            <person name="Nicholson A.C."/>
            <person name="Loparev V.N."/>
            <person name="McQuiston J.R."/>
        </authorList>
    </citation>
    <scope>NUCLEOTIDE SEQUENCE</scope>
    <source>
        <strain evidence="2">H4486</strain>
        <strain evidence="3">KC1668</strain>
    </source>
</reference>
<evidence type="ECO:0000259" key="1">
    <source>
        <dbReference type="Pfam" id="PF16409"/>
    </source>
</evidence>
<evidence type="ECO:0000313" key="7">
    <source>
        <dbReference type="Proteomes" id="UP000249902"/>
    </source>
</evidence>
<proteinExistence type="predicted"/>
<dbReference type="RefSeq" id="WP_002680456.1">
    <property type="nucleotide sequence ID" value="NZ_CAUQKX010000006.1"/>
</dbReference>
<dbReference type="Pfam" id="PF16409">
    <property type="entry name" value="DUF5017"/>
    <property type="match status" value="1"/>
</dbReference>
<dbReference type="Proteomes" id="UP000217334">
    <property type="component" value="Chromosome"/>
</dbReference>
<dbReference type="KEGG" id="cspu:CGC55_12290"/>
<accession>A0A250F1K2</accession>
<protein>
    <submittedName>
        <fullName evidence="2">DUF5017 domain-containing protein</fullName>
    </submittedName>
</protein>
<reference evidence="5 6" key="2">
    <citation type="submission" date="2017-06" db="EMBL/GenBank/DDBJ databases">
        <title>Capnocytophaga spp. assemblies.</title>
        <authorList>
            <person name="Gulvik C.A."/>
        </authorList>
    </citation>
    <scope>NUCLEOTIDE SEQUENCE [LARGE SCALE GENOMIC DNA]</scope>
    <source>
        <strain evidence="6">H4486</strain>
        <strain evidence="5">KC1668</strain>
    </source>
</reference>
<dbReference type="InterPro" id="IPR032185">
    <property type="entry name" value="DUF5017"/>
</dbReference>
<dbReference type="Proteomes" id="UP000249902">
    <property type="component" value="Unassembled WGS sequence"/>
</dbReference>
<organism evidence="2 6">
    <name type="scientific">Capnocytophaga sputigena</name>
    <dbReference type="NCBI Taxonomy" id="1019"/>
    <lineage>
        <taxon>Bacteria</taxon>
        <taxon>Pseudomonadati</taxon>
        <taxon>Bacteroidota</taxon>
        <taxon>Flavobacteriia</taxon>
        <taxon>Flavobacteriales</taxon>
        <taxon>Flavobacteriaceae</taxon>
        <taxon>Capnocytophaga</taxon>
    </lineage>
</organism>
<dbReference type="Proteomes" id="UP000217301">
    <property type="component" value="Chromosome"/>
</dbReference>
<dbReference type="OrthoDB" id="1150960at2"/>
<evidence type="ECO:0000313" key="6">
    <source>
        <dbReference type="Proteomes" id="UP000217334"/>
    </source>
</evidence>
<dbReference type="STRING" id="553177.CAPSP0001_0432"/>
<dbReference type="EMBL" id="CP022383">
    <property type="protein sequence ID" value="ATA79034.1"/>
    <property type="molecule type" value="Genomic_DNA"/>
</dbReference>
<dbReference type="EMBL" id="CP022385">
    <property type="protein sequence ID" value="ATA85227.1"/>
    <property type="molecule type" value="Genomic_DNA"/>
</dbReference>
<dbReference type="AlphaFoldDB" id="A0A250F1K2"/>
<dbReference type="PROSITE" id="PS51257">
    <property type="entry name" value="PROKAR_LIPOPROTEIN"/>
    <property type="match status" value="1"/>
</dbReference>
<feature type="domain" description="DUF5017" evidence="1">
    <location>
        <begin position="19"/>
        <end position="79"/>
    </location>
</feature>
<dbReference type="EMBL" id="UAVP01000003">
    <property type="protein sequence ID" value="SQA74676.1"/>
    <property type="molecule type" value="Genomic_DNA"/>
</dbReference>
<gene>
    <name evidence="3" type="ORF">CGC55_12290</name>
    <name evidence="2" type="ORF">CGC59_04760</name>
    <name evidence="4" type="ORF">NCTC11653_00569</name>
</gene>
<dbReference type="GeneID" id="78161886"/>